<organism evidence="2 3">
    <name type="scientific">Bradymonas sediminis</name>
    <dbReference type="NCBI Taxonomy" id="1548548"/>
    <lineage>
        <taxon>Bacteria</taxon>
        <taxon>Deltaproteobacteria</taxon>
        <taxon>Bradymonadales</taxon>
        <taxon>Bradymonadaceae</taxon>
        <taxon>Bradymonas</taxon>
    </lineage>
</organism>
<keyword evidence="3" id="KW-1185">Reference proteome</keyword>
<dbReference type="Proteomes" id="UP000249799">
    <property type="component" value="Chromosome"/>
</dbReference>
<dbReference type="Gene3D" id="2.60.200.40">
    <property type="match status" value="1"/>
</dbReference>
<protein>
    <submittedName>
        <fullName evidence="2">Diacylglycerol kinase</fullName>
    </submittedName>
</protein>
<evidence type="ECO:0000313" key="3">
    <source>
        <dbReference type="Proteomes" id="UP000249799"/>
    </source>
</evidence>
<dbReference type="OrthoDB" id="5487997at2"/>
<name>A0A2Z4FGN4_9DELT</name>
<keyword evidence="2" id="KW-0418">Kinase</keyword>
<accession>A0A2Z4FGN4</accession>
<dbReference type="GO" id="GO:0016301">
    <property type="term" value="F:kinase activity"/>
    <property type="evidence" value="ECO:0007669"/>
    <property type="project" value="UniProtKB-KW"/>
</dbReference>
<reference evidence="2 3" key="1">
    <citation type="submission" date="2018-06" db="EMBL/GenBank/DDBJ databases">
        <title>Lujinxingia sediminis gen. nov. sp. nov., a new facultative anaerobic member of the class Deltaproteobacteria, and proposal of Lujinxingaceae fam. nov.</title>
        <authorList>
            <person name="Guo L.-Y."/>
            <person name="Li C.-M."/>
            <person name="Wang S."/>
            <person name="Du Z.-J."/>
        </authorList>
    </citation>
    <scope>NUCLEOTIDE SEQUENCE [LARGE SCALE GENOMIC DNA]</scope>
    <source>
        <strain evidence="2 3">FA350</strain>
    </source>
</reference>
<proteinExistence type="predicted"/>
<gene>
    <name evidence="2" type="ORF">DN745_01760</name>
</gene>
<dbReference type="RefSeq" id="WP_111331595.1">
    <property type="nucleotide sequence ID" value="NZ_CP030032.1"/>
</dbReference>
<feature type="domain" description="DAGKc" evidence="1">
    <location>
        <begin position="6"/>
        <end position="117"/>
    </location>
</feature>
<dbReference type="AlphaFoldDB" id="A0A2Z4FGN4"/>
<dbReference type="InterPro" id="IPR001206">
    <property type="entry name" value="Diacylglycerol_kinase_cat_dom"/>
</dbReference>
<dbReference type="SUPFAM" id="SSF111331">
    <property type="entry name" value="NAD kinase/diacylglycerol kinase-like"/>
    <property type="match status" value="1"/>
</dbReference>
<dbReference type="KEGG" id="bsed:DN745_01760"/>
<dbReference type="InterPro" id="IPR016064">
    <property type="entry name" value="NAD/diacylglycerol_kinase_sf"/>
</dbReference>
<sequence length="314" mass="34723">MPGIGIISNPHSRRNRRHPEQMRRLAYILGQDDNHELTNRIEDVGEAAQQFKENDIDILALNGGDGTNHVTLTKFIEVWGDKPLPKIALLRGGTMNTVSNAVGVKGTPSRLLANLVEKYYTNQPFETTERDLLKVTDATGSRYGFIFGNGMVANFLEAYYATGDPSPAIAARLLGQAAVGTFFNSDLTKQLFRPFRARIELDDEVWTERDYISVVASTVDQIGLGFRPFIRSEEAPATFHMLGITSGAVTTAMQLPRIRLGLPVPEDKIRSAVTHSAEFISEQPIGYTIDGDMHIADNGRVLLETGPRLELIIK</sequence>
<dbReference type="Pfam" id="PF00781">
    <property type="entry name" value="DAGK_cat"/>
    <property type="match status" value="1"/>
</dbReference>
<dbReference type="EMBL" id="CP030032">
    <property type="protein sequence ID" value="AWV88127.1"/>
    <property type="molecule type" value="Genomic_DNA"/>
</dbReference>
<keyword evidence="2" id="KW-0808">Transferase</keyword>
<evidence type="ECO:0000313" key="2">
    <source>
        <dbReference type="EMBL" id="AWV88127.1"/>
    </source>
</evidence>
<evidence type="ECO:0000259" key="1">
    <source>
        <dbReference type="Pfam" id="PF00781"/>
    </source>
</evidence>
<dbReference type="InterPro" id="IPR017438">
    <property type="entry name" value="ATP-NAD_kinase_N"/>
</dbReference>
<dbReference type="Gene3D" id="3.40.50.10330">
    <property type="entry name" value="Probable inorganic polyphosphate/atp-NAD kinase, domain 1"/>
    <property type="match status" value="1"/>
</dbReference>